<dbReference type="InterPro" id="IPR054480">
    <property type="entry name" value="AHAS_small-like_ACT"/>
</dbReference>
<evidence type="ECO:0000259" key="2">
    <source>
        <dbReference type="PROSITE" id="PS51671"/>
    </source>
</evidence>
<evidence type="ECO:0000313" key="3">
    <source>
        <dbReference type="EMBL" id="ABZ10158.1"/>
    </source>
</evidence>
<dbReference type="GO" id="GO:0009097">
    <property type="term" value="P:isoleucine biosynthetic process"/>
    <property type="evidence" value="ECO:0007669"/>
    <property type="project" value="TreeGrafter"/>
</dbReference>
<dbReference type="PANTHER" id="PTHR30239:SF0">
    <property type="entry name" value="ACETOLACTATE SYNTHASE SMALL SUBUNIT 1, CHLOROPLASTIC"/>
    <property type="match status" value="1"/>
</dbReference>
<dbReference type="InterPro" id="IPR004789">
    <property type="entry name" value="Acetalactate_synth_ssu"/>
</dbReference>
<dbReference type="PROSITE" id="PS51671">
    <property type="entry name" value="ACT"/>
    <property type="match status" value="1"/>
</dbReference>
<sequence length="167" mass="19660">MIKTKKNYIFTVNAYNRPGVMQRISMIFFRRRININTINAGHYEFRAGELSRVTVTFQLEEERIENLKRQLEKLIDIQSVDVYQEDATSHYRKELVLIMVNLSYENLIKIVKKENYDIQLIQENNEKNQVLVEIVGSPEEIENIIKKLGKEIVIRAHRSGLAIIPKL</sequence>
<dbReference type="NCBIfam" id="TIGR00119">
    <property type="entry name" value="acolac_sm"/>
    <property type="match status" value="1"/>
</dbReference>
<dbReference type="Gene3D" id="3.30.70.1150">
    <property type="entry name" value="ACT-like. Chain A, domain 2"/>
    <property type="match status" value="1"/>
</dbReference>
<feature type="domain" description="ACT" evidence="2">
    <location>
        <begin position="9"/>
        <end position="85"/>
    </location>
</feature>
<name>B3TC49_9ZZZZ</name>
<dbReference type="PANTHER" id="PTHR30239">
    <property type="entry name" value="ACETOLACTATE SYNTHASE SMALL SUBUNIT"/>
    <property type="match status" value="1"/>
</dbReference>
<accession>B3TC49</accession>
<keyword evidence="1" id="KW-0175">Coiled coil</keyword>
<dbReference type="InterPro" id="IPR045865">
    <property type="entry name" value="ACT-like_dom_sf"/>
</dbReference>
<feature type="coiled-coil region" evidence="1">
    <location>
        <begin position="50"/>
        <end position="77"/>
    </location>
</feature>
<dbReference type="InterPro" id="IPR027271">
    <property type="entry name" value="Acetolactate_synth/TF_NikR_C"/>
</dbReference>
<dbReference type="SUPFAM" id="SSF55021">
    <property type="entry name" value="ACT-like"/>
    <property type="match status" value="1"/>
</dbReference>
<organism evidence="3">
    <name type="scientific">uncultured marine microorganism HF4000_APKG10H11</name>
    <dbReference type="NCBI Taxonomy" id="455559"/>
    <lineage>
        <taxon>unclassified sequences</taxon>
        <taxon>environmental samples</taxon>
    </lineage>
</organism>
<dbReference type="AlphaFoldDB" id="B3TC49"/>
<dbReference type="GO" id="GO:1990610">
    <property type="term" value="F:acetolactate synthase regulator activity"/>
    <property type="evidence" value="ECO:0007669"/>
    <property type="project" value="InterPro"/>
</dbReference>
<evidence type="ECO:0000256" key="1">
    <source>
        <dbReference type="SAM" id="Coils"/>
    </source>
</evidence>
<dbReference type="GO" id="GO:0009099">
    <property type="term" value="P:L-valine biosynthetic process"/>
    <property type="evidence" value="ECO:0007669"/>
    <property type="project" value="TreeGrafter"/>
</dbReference>
<dbReference type="Gene3D" id="3.30.70.260">
    <property type="match status" value="1"/>
</dbReference>
<reference evidence="3" key="1">
    <citation type="journal article" date="2008" name="ISME J.">
        <title>Genomic patterns of recombination, clonal divergence and environment in marine microbial populations.</title>
        <authorList>
            <person name="Konstantinidis K.T."/>
            <person name="Delong E.F."/>
        </authorList>
    </citation>
    <scope>NUCLEOTIDE SEQUENCE</scope>
</reference>
<gene>
    <name evidence="3" type="ORF">ALOHA_HF4000APKG10H11ctg1g19</name>
</gene>
<protein>
    <submittedName>
        <fullName evidence="3">Putative ACT domain protein</fullName>
    </submittedName>
</protein>
<dbReference type="Pfam" id="PF22629">
    <property type="entry name" value="ACT_AHAS_ss"/>
    <property type="match status" value="1"/>
</dbReference>
<dbReference type="GO" id="GO:0003984">
    <property type="term" value="F:acetolactate synthase activity"/>
    <property type="evidence" value="ECO:0007669"/>
    <property type="project" value="TreeGrafter"/>
</dbReference>
<dbReference type="InterPro" id="IPR002912">
    <property type="entry name" value="ACT_dom"/>
</dbReference>
<proteinExistence type="predicted"/>
<dbReference type="EMBL" id="EU016667">
    <property type="protein sequence ID" value="ABZ10158.1"/>
    <property type="molecule type" value="Genomic_DNA"/>
</dbReference>